<feature type="transmembrane region" description="Helical" evidence="6">
    <location>
        <begin position="268"/>
        <end position="293"/>
    </location>
</feature>
<name>A0A3N0AG18_9ACTN</name>
<evidence type="ECO:0000256" key="6">
    <source>
        <dbReference type="SAM" id="Phobius"/>
    </source>
</evidence>
<dbReference type="RefSeq" id="WP_123197852.1">
    <property type="nucleotide sequence ID" value="NZ_QICB01000002.1"/>
</dbReference>
<gene>
    <name evidence="7" type="ORF">DMP07_04005</name>
</gene>
<dbReference type="InterPro" id="IPR030191">
    <property type="entry name" value="CodB"/>
</dbReference>
<comment type="caution">
    <text evidence="7">The sequence shown here is derived from an EMBL/GenBank/DDBJ whole genome shotgun (WGS) entry which is preliminary data.</text>
</comment>
<feature type="transmembrane region" description="Helical" evidence="6">
    <location>
        <begin position="25"/>
        <end position="52"/>
    </location>
</feature>
<dbReference type="CDD" id="cd11484">
    <property type="entry name" value="SLC-NCS1sbd_CobB-like"/>
    <property type="match status" value="1"/>
</dbReference>
<dbReference type="InterPro" id="IPR001248">
    <property type="entry name" value="Pur-cyt_permease"/>
</dbReference>
<comment type="subcellular location">
    <subcellularLocation>
        <location evidence="1">Membrane</location>
        <topology evidence="1">Multi-pass membrane protein</topology>
    </subcellularLocation>
</comment>
<keyword evidence="5 6" id="KW-0472">Membrane</keyword>
<feature type="transmembrane region" description="Helical" evidence="6">
    <location>
        <begin position="58"/>
        <end position="80"/>
    </location>
</feature>
<keyword evidence="3 6" id="KW-0812">Transmembrane</keyword>
<dbReference type="PANTHER" id="PTHR30569">
    <property type="entry name" value="CYTOSINE TRANSPORTER CODB"/>
    <property type="match status" value="1"/>
</dbReference>
<dbReference type="PANTHER" id="PTHR30569:SF0">
    <property type="entry name" value="CYTOSINE PERMEASE"/>
    <property type="match status" value="1"/>
</dbReference>
<proteinExistence type="inferred from homology"/>
<feature type="transmembrane region" description="Helical" evidence="6">
    <location>
        <begin position="340"/>
        <end position="362"/>
    </location>
</feature>
<evidence type="ECO:0000313" key="7">
    <source>
        <dbReference type="EMBL" id="RNL20752.1"/>
    </source>
</evidence>
<dbReference type="Pfam" id="PF02133">
    <property type="entry name" value="Transp_cyt_pur"/>
    <property type="match status" value="1"/>
</dbReference>
<evidence type="ECO:0000256" key="3">
    <source>
        <dbReference type="ARBA" id="ARBA00022692"/>
    </source>
</evidence>
<evidence type="ECO:0000313" key="8">
    <source>
        <dbReference type="Proteomes" id="UP000267368"/>
    </source>
</evidence>
<dbReference type="Proteomes" id="UP000267368">
    <property type="component" value="Unassembled WGS sequence"/>
</dbReference>
<feature type="transmembrane region" description="Helical" evidence="6">
    <location>
        <begin position="101"/>
        <end position="126"/>
    </location>
</feature>
<dbReference type="GO" id="GO:0015209">
    <property type="term" value="F:cytosine transmembrane transporter activity"/>
    <property type="evidence" value="ECO:0007669"/>
    <property type="project" value="InterPro"/>
</dbReference>
<reference evidence="8" key="1">
    <citation type="submission" date="2018-05" db="EMBL/GenBank/DDBJ databases">
        <title>Genome Sequencing of selected type strains of the family Eggerthellaceae.</title>
        <authorList>
            <person name="Danylec N."/>
            <person name="Stoll D.A."/>
            <person name="Doetsch A."/>
            <person name="Huch M."/>
        </authorList>
    </citation>
    <scope>NUCLEOTIDE SEQUENCE [LARGE SCALE GENOMIC DNA]</scope>
    <source>
        <strain evidence="8">DSM 17537</strain>
    </source>
</reference>
<feature type="transmembrane region" description="Helical" evidence="6">
    <location>
        <begin position="202"/>
        <end position="223"/>
    </location>
</feature>
<accession>A0A3N0AG18</accession>
<feature type="transmembrane region" description="Helical" evidence="6">
    <location>
        <begin position="382"/>
        <end position="406"/>
    </location>
</feature>
<dbReference type="AlphaFoldDB" id="A0A3N0AG18"/>
<feature type="transmembrane region" description="Helical" evidence="6">
    <location>
        <begin position="164"/>
        <end position="182"/>
    </location>
</feature>
<dbReference type="Gene3D" id="1.10.4160.10">
    <property type="entry name" value="Hydantoin permease"/>
    <property type="match status" value="1"/>
</dbReference>
<comment type="similarity">
    <text evidence="2">Belongs to the purine-cytosine permease (2.A.39) family.</text>
</comment>
<feature type="transmembrane region" description="Helical" evidence="6">
    <location>
        <begin position="412"/>
        <end position="430"/>
    </location>
</feature>
<keyword evidence="4 6" id="KW-1133">Transmembrane helix</keyword>
<dbReference type="EMBL" id="QICB01000002">
    <property type="protein sequence ID" value="RNL20752.1"/>
    <property type="molecule type" value="Genomic_DNA"/>
</dbReference>
<dbReference type="OrthoDB" id="3169878at2"/>
<feature type="transmembrane region" description="Helical" evidence="6">
    <location>
        <begin position="314"/>
        <end position="334"/>
    </location>
</feature>
<dbReference type="GO" id="GO:0005886">
    <property type="term" value="C:plasma membrane"/>
    <property type="evidence" value="ECO:0007669"/>
    <property type="project" value="TreeGrafter"/>
</dbReference>
<feature type="transmembrane region" description="Helical" evidence="6">
    <location>
        <begin position="235"/>
        <end position="262"/>
    </location>
</feature>
<sequence>MSSESEAMSFEAEGMHIDESQRKGVWPLTVIWVSNAFNVSSLMTGAALGAALTLGDSFIAAFVGFGIITAYMVLVAMQAADLGLPTSALSTAALGKTGGRYLISAVVGLALIGWFGVQAAVCGSSFSIALAELTGFEIPVWVSSAVLGGLMLATAAFGFDGVKWVNYIALPMLFLICMYGLVVSVSGTGVDSVFNYVPAEGMGLVAGVNISVGLFALGGATIGDFTRYAKSRRDAVVSSAAGVWPANVFVMMIGAVLAIVVPESGGDITLIMAGLGLAVVGMVALVASTWTVNVSNAYSAGLAFAVMLGKGERGYKAATIVSGVVGIVLAAAGIMEHFTFFLTLLSAMIPALAGSMIADYWLVRKARPENFKPLDGVSVPGIVSFVAGAAVAMVTGGTFAGTALAFLDIPFLLGPVNGIVVSMALYVLIYKAMKLPAFEGPIQLKTPQR</sequence>
<evidence type="ECO:0000256" key="1">
    <source>
        <dbReference type="ARBA" id="ARBA00004141"/>
    </source>
</evidence>
<keyword evidence="8" id="KW-1185">Reference proteome</keyword>
<evidence type="ECO:0000256" key="2">
    <source>
        <dbReference type="ARBA" id="ARBA00008974"/>
    </source>
</evidence>
<evidence type="ECO:0000256" key="4">
    <source>
        <dbReference type="ARBA" id="ARBA00022989"/>
    </source>
</evidence>
<organism evidence="7 8">
    <name type="scientific">Slackia faecicanis</name>
    <dbReference type="NCBI Taxonomy" id="255723"/>
    <lineage>
        <taxon>Bacteria</taxon>
        <taxon>Bacillati</taxon>
        <taxon>Actinomycetota</taxon>
        <taxon>Coriobacteriia</taxon>
        <taxon>Eggerthellales</taxon>
        <taxon>Eggerthellaceae</taxon>
        <taxon>Slackia</taxon>
    </lineage>
</organism>
<evidence type="ECO:0000256" key="5">
    <source>
        <dbReference type="ARBA" id="ARBA00023136"/>
    </source>
</evidence>
<feature type="transmembrane region" description="Helical" evidence="6">
    <location>
        <begin position="138"/>
        <end position="157"/>
    </location>
</feature>
<protein>
    <submittedName>
        <fullName evidence="7">Cytosine permease</fullName>
    </submittedName>
</protein>